<dbReference type="RefSeq" id="WP_043870993.1">
    <property type="nucleotide sequence ID" value="NZ_CP004393.1"/>
</dbReference>
<evidence type="ECO:0000313" key="3">
    <source>
        <dbReference type="Proteomes" id="UP000031521"/>
    </source>
</evidence>
<dbReference type="EMBL" id="CP004393">
    <property type="protein sequence ID" value="AJE48751.1"/>
    <property type="molecule type" value="Genomic_DNA"/>
</dbReference>
<dbReference type="SUPFAM" id="SSF53850">
    <property type="entry name" value="Periplasmic binding protein-like II"/>
    <property type="match status" value="1"/>
</dbReference>
<dbReference type="InterPro" id="IPR015168">
    <property type="entry name" value="SsuA/THI5"/>
</dbReference>
<organism evidence="2 3">
    <name type="scientific">Celeribacter indicus</name>
    <dbReference type="NCBI Taxonomy" id="1208324"/>
    <lineage>
        <taxon>Bacteria</taxon>
        <taxon>Pseudomonadati</taxon>
        <taxon>Pseudomonadota</taxon>
        <taxon>Alphaproteobacteria</taxon>
        <taxon>Rhodobacterales</taxon>
        <taxon>Roseobacteraceae</taxon>
        <taxon>Celeribacter</taxon>
    </lineage>
</organism>
<reference evidence="2 3" key="1">
    <citation type="journal article" date="2014" name="Int. J. Syst. Evol. Microbiol.">
        <title>Celeribacter indicus sp. nov., a polycyclic aromatic hydrocarbon-degrading bacterium from deep-sea sediment and reclassification of Huaishuia halophila as Celeribacter halophilus comb. nov.</title>
        <authorList>
            <person name="Lai Q."/>
            <person name="Cao J."/>
            <person name="Yuan J."/>
            <person name="Li F."/>
            <person name="Shao Z."/>
        </authorList>
    </citation>
    <scope>NUCLEOTIDE SEQUENCE [LARGE SCALE GENOMIC DNA]</scope>
    <source>
        <strain evidence="2">P73</strain>
    </source>
</reference>
<dbReference type="Gene3D" id="3.40.190.10">
    <property type="entry name" value="Periplasmic binding protein-like II"/>
    <property type="match status" value="2"/>
</dbReference>
<dbReference type="KEGG" id="cid:P73_4036"/>
<evidence type="ECO:0000259" key="1">
    <source>
        <dbReference type="Pfam" id="PF09084"/>
    </source>
</evidence>
<dbReference type="STRING" id="1208324.P73_4036"/>
<dbReference type="PANTHER" id="PTHR30024:SF42">
    <property type="entry name" value="ALIPHATIC SULFONATES-BINDING PROTEIN-RELATED"/>
    <property type="match status" value="1"/>
</dbReference>
<evidence type="ECO:0000313" key="2">
    <source>
        <dbReference type="EMBL" id="AJE48751.1"/>
    </source>
</evidence>
<accession>A0A0B5E6W1</accession>
<dbReference type="PANTHER" id="PTHR30024">
    <property type="entry name" value="ALIPHATIC SULFONATES-BINDING PROTEIN-RELATED"/>
    <property type="match status" value="1"/>
</dbReference>
<gene>
    <name evidence="2" type="ORF">P73_4036</name>
</gene>
<sequence length="314" mass="33042">MTAPVPLRIGVHPGSQALFLAWHLGTADAALAASGARAEWLEFSRGLDLPGLLASRRIEVGGSGALPLLLALADGVELVLLGATAPRPAFAGILVRKGDPARDLTDLIGRSIGVTLGSWQEMFLALAAEHVGGTLADFTLVEGFSGREALLAGRTDAWFASGAALVAAERDPAVRLLPDLTPELATRGLWRGNRSYWFADRSALRDKRGAIAALLEALRATGAAVQADPERTSAIFAAHHPRGDKARDWAEALSRLPWEVLPAIVPGIAEELQAGADALLRAGRLSGPVTIAAALADPQTFETVLQPQRIPRKL</sequence>
<feature type="domain" description="SsuA/THI5-like" evidence="1">
    <location>
        <begin position="48"/>
        <end position="230"/>
    </location>
</feature>
<keyword evidence="3" id="KW-1185">Reference proteome</keyword>
<proteinExistence type="predicted"/>
<dbReference type="Pfam" id="PF09084">
    <property type="entry name" value="NMT1"/>
    <property type="match status" value="1"/>
</dbReference>
<dbReference type="Proteomes" id="UP000031521">
    <property type="component" value="Chromosome"/>
</dbReference>
<dbReference type="HOGENOM" id="CLU_028871_2_0_5"/>
<dbReference type="AlphaFoldDB" id="A0A0B5E6W1"/>
<name>A0A0B5E6W1_9RHOB</name>
<protein>
    <submittedName>
        <fullName evidence="2">Aliphatic sulfonates family ABC transporter periplasmic ligand-binding protein</fullName>
    </submittedName>
</protein>